<proteinExistence type="predicted"/>
<dbReference type="PANTHER" id="PTHR32410">
    <property type="entry name" value="CYSTEINE/HISTIDINE-RICH C1 DOMAIN FAMILY PROTEIN"/>
    <property type="match status" value="1"/>
</dbReference>
<feature type="domain" description="DC1" evidence="2">
    <location>
        <begin position="45"/>
        <end position="92"/>
    </location>
</feature>
<comment type="caution">
    <text evidence="3">The sequence shown here is derived from an EMBL/GenBank/DDBJ whole genome shotgun (WGS) entry which is preliminary data.</text>
</comment>
<evidence type="ECO:0000313" key="3">
    <source>
        <dbReference type="EMBL" id="KAL1211175.1"/>
    </source>
</evidence>
<evidence type="ECO:0000313" key="4">
    <source>
        <dbReference type="Proteomes" id="UP001558713"/>
    </source>
</evidence>
<evidence type="ECO:0000259" key="2">
    <source>
        <dbReference type="Pfam" id="PF03107"/>
    </source>
</evidence>
<dbReference type="Pfam" id="PF03107">
    <property type="entry name" value="C1_2"/>
    <property type="match status" value="1"/>
</dbReference>
<dbReference type="Proteomes" id="UP001558713">
    <property type="component" value="Unassembled WGS sequence"/>
</dbReference>
<sequence length="159" mass="18493">MPKSIYFTCTTLGLDGDRSPYVCLQCDFTAHNDCSGFPWVTNINRHDYRVSRTSLLGVVQAVCGVCRKKMDWSCRGYSCKRCSDFEFHTKCATREDVWDGREMKDEPEEDEDIEPFKVIDENTILHFIHEDHPLRLDKSGIFIEERFCKACVYSVLSQQ</sequence>
<name>A0ABD1AWQ6_CARAN</name>
<evidence type="ECO:0000256" key="1">
    <source>
        <dbReference type="ARBA" id="ARBA00022737"/>
    </source>
</evidence>
<dbReference type="PANTHER" id="PTHR32410:SF154">
    <property type="entry name" value="CHP-RICH ZINC FINGER PROTEIN-LIKE-RELATED"/>
    <property type="match status" value="1"/>
</dbReference>
<dbReference type="InterPro" id="IPR004146">
    <property type="entry name" value="DC1"/>
</dbReference>
<dbReference type="SUPFAM" id="SSF57889">
    <property type="entry name" value="Cysteine-rich domain"/>
    <property type="match status" value="2"/>
</dbReference>
<gene>
    <name evidence="3" type="ORF">V5N11_022772</name>
</gene>
<reference evidence="3 4" key="1">
    <citation type="submission" date="2024-04" db="EMBL/GenBank/DDBJ databases">
        <title>Genome assembly C_amara_ONT_v2.</title>
        <authorList>
            <person name="Yant L."/>
            <person name="Moore C."/>
            <person name="Slenker M."/>
        </authorList>
    </citation>
    <scope>NUCLEOTIDE SEQUENCE [LARGE SCALE GENOMIC DNA]</scope>
    <source>
        <tissue evidence="3">Leaf</tissue>
    </source>
</reference>
<keyword evidence="1" id="KW-0677">Repeat</keyword>
<dbReference type="InterPro" id="IPR053192">
    <property type="entry name" value="Vacuole_Formation_Reg"/>
</dbReference>
<organism evidence="3 4">
    <name type="scientific">Cardamine amara subsp. amara</name>
    <dbReference type="NCBI Taxonomy" id="228776"/>
    <lineage>
        <taxon>Eukaryota</taxon>
        <taxon>Viridiplantae</taxon>
        <taxon>Streptophyta</taxon>
        <taxon>Embryophyta</taxon>
        <taxon>Tracheophyta</taxon>
        <taxon>Spermatophyta</taxon>
        <taxon>Magnoliopsida</taxon>
        <taxon>eudicotyledons</taxon>
        <taxon>Gunneridae</taxon>
        <taxon>Pentapetalae</taxon>
        <taxon>rosids</taxon>
        <taxon>malvids</taxon>
        <taxon>Brassicales</taxon>
        <taxon>Brassicaceae</taxon>
        <taxon>Cardamineae</taxon>
        <taxon>Cardamine</taxon>
    </lineage>
</organism>
<keyword evidence="4" id="KW-1185">Reference proteome</keyword>
<dbReference type="AlphaFoldDB" id="A0ABD1AWQ6"/>
<protein>
    <recommendedName>
        <fullName evidence="2">DC1 domain-containing protein</fullName>
    </recommendedName>
</protein>
<dbReference type="EMBL" id="JBANAX010000382">
    <property type="protein sequence ID" value="KAL1211175.1"/>
    <property type="molecule type" value="Genomic_DNA"/>
</dbReference>
<dbReference type="InterPro" id="IPR046349">
    <property type="entry name" value="C1-like_sf"/>
</dbReference>
<accession>A0ABD1AWQ6</accession>